<dbReference type="RefSeq" id="WP_100914457.1">
    <property type="nucleotide sequence ID" value="NZ_CP023398.1"/>
</dbReference>
<organism evidence="1 2">
    <name type="scientific">Pseudoalteromonas spongiae</name>
    <dbReference type="NCBI Taxonomy" id="298657"/>
    <lineage>
        <taxon>Bacteria</taxon>
        <taxon>Pseudomonadati</taxon>
        <taxon>Pseudomonadota</taxon>
        <taxon>Gammaproteobacteria</taxon>
        <taxon>Alteromonadales</taxon>
        <taxon>Pseudoalteromonadaceae</taxon>
        <taxon>Pseudoalteromonas</taxon>
    </lineage>
</organism>
<gene>
    <name evidence="1" type="ORF">WAE96_14270</name>
</gene>
<sequence>MIDFYRIKEGEFVRLVETGSMTDFIAQESNLEANKYHLFAINTQTGKGYTIRQARVDELRSWRLDRLALLLKKLGQSSFQVRNNK</sequence>
<dbReference type="EMBL" id="JBAWKS010000001">
    <property type="protein sequence ID" value="MEI4550832.1"/>
    <property type="molecule type" value="Genomic_DNA"/>
</dbReference>
<evidence type="ECO:0000313" key="2">
    <source>
        <dbReference type="Proteomes" id="UP001382455"/>
    </source>
</evidence>
<dbReference type="Proteomes" id="UP001382455">
    <property type="component" value="Unassembled WGS sequence"/>
</dbReference>
<name>A0ABU8EV33_9GAMM</name>
<protein>
    <submittedName>
        <fullName evidence="1">Uncharacterized protein</fullName>
    </submittedName>
</protein>
<reference evidence="1 2" key="1">
    <citation type="submission" date="2023-12" db="EMBL/GenBank/DDBJ databases">
        <title>Friends and Foes: Symbiotic and Algicidal bacterial influence on Karenia brevis blooms.</title>
        <authorList>
            <person name="Fei C."/>
            <person name="Mohamed A.R."/>
            <person name="Booker A."/>
            <person name="Arshad M."/>
            <person name="Klass S."/>
            <person name="Ahn S."/>
            <person name="Gilbert P.M."/>
            <person name="Heil C.A."/>
            <person name="Martinez J.M."/>
            <person name="Amin S.A."/>
        </authorList>
    </citation>
    <scope>NUCLEOTIDE SEQUENCE [LARGE SCALE GENOMIC DNA]</scope>
    <source>
        <strain evidence="1 2">CE15</strain>
    </source>
</reference>
<accession>A0ABU8EV33</accession>
<proteinExistence type="predicted"/>
<keyword evidence="2" id="KW-1185">Reference proteome</keyword>
<evidence type="ECO:0000313" key="1">
    <source>
        <dbReference type="EMBL" id="MEI4550832.1"/>
    </source>
</evidence>
<comment type="caution">
    <text evidence="1">The sequence shown here is derived from an EMBL/GenBank/DDBJ whole genome shotgun (WGS) entry which is preliminary data.</text>
</comment>